<dbReference type="STRING" id="947013.SAMN04488109_3910"/>
<evidence type="ECO:0000259" key="1">
    <source>
        <dbReference type="Pfam" id="PF03781"/>
    </source>
</evidence>
<proteinExistence type="predicted"/>
<dbReference type="InterPro" id="IPR016187">
    <property type="entry name" value="CTDL_fold"/>
</dbReference>
<protein>
    <submittedName>
        <fullName evidence="2">Sulfatase modifying factor 1</fullName>
    </submittedName>
</protein>
<dbReference type="EMBL" id="FQWQ01000002">
    <property type="protein sequence ID" value="SHH37378.1"/>
    <property type="molecule type" value="Genomic_DNA"/>
</dbReference>
<reference evidence="2 3" key="1">
    <citation type="submission" date="2016-11" db="EMBL/GenBank/DDBJ databases">
        <authorList>
            <person name="Jaros S."/>
            <person name="Januszkiewicz K."/>
            <person name="Wedrychowicz H."/>
        </authorList>
    </citation>
    <scope>NUCLEOTIDE SEQUENCE [LARGE SCALE GENOMIC DNA]</scope>
    <source>
        <strain evidence="2 3">DSM 24574</strain>
    </source>
</reference>
<accession>A0A1M5SGF8</accession>
<dbReference type="PANTHER" id="PTHR23150">
    <property type="entry name" value="SULFATASE MODIFYING FACTOR 1, 2"/>
    <property type="match status" value="1"/>
</dbReference>
<evidence type="ECO:0000313" key="3">
    <source>
        <dbReference type="Proteomes" id="UP000184212"/>
    </source>
</evidence>
<evidence type="ECO:0000313" key="2">
    <source>
        <dbReference type="EMBL" id="SHH37378.1"/>
    </source>
</evidence>
<feature type="domain" description="Sulfatase-modifying factor enzyme-like" evidence="1">
    <location>
        <begin position="34"/>
        <end position="285"/>
    </location>
</feature>
<gene>
    <name evidence="2" type="ORF">SAMN04488109_3910</name>
</gene>
<dbReference type="SUPFAM" id="SSF56436">
    <property type="entry name" value="C-type lectin-like"/>
    <property type="match status" value="1"/>
</dbReference>
<dbReference type="GO" id="GO:0120147">
    <property type="term" value="F:formylglycine-generating oxidase activity"/>
    <property type="evidence" value="ECO:0007669"/>
    <property type="project" value="TreeGrafter"/>
</dbReference>
<dbReference type="RefSeq" id="WP_073137132.1">
    <property type="nucleotide sequence ID" value="NZ_FQWQ01000002.1"/>
</dbReference>
<dbReference type="InterPro" id="IPR005532">
    <property type="entry name" value="SUMF_dom"/>
</dbReference>
<dbReference type="OrthoDB" id="1491336at2"/>
<dbReference type="Proteomes" id="UP000184212">
    <property type="component" value="Unassembled WGS sequence"/>
</dbReference>
<name>A0A1M5SGF8_9BACT</name>
<sequence length="287" mass="31833">MKLSFKKNTLAVTLLPLAILAGSVLFFAFTRLETRDMALVKGGVLYTTDPVTKANKEVKIKSFLLDKNLVTVAQFDEFVNATHYVTEAQRFGNGGVFDNDTHGWTLIDGADYHYPFGRDKPKAQPTHPVTQVSWNDAVAYAKWKGKRLPTQWEWEHAAKNGENSRQQYTWGQDLVVAGKYKANTWQGSFPSYNTVEDGYAATSPVGAFGANKLGLTDMGGNVWQWCSDDIQPQGRDAEMDPAMRKVTRGGSFLCDPMVCHGFQVTGRSSSTPESSMVHIGFRCAKDI</sequence>
<dbReference type="InterPro" id="IPR051043">
    <property type="entry name" value="Sulfatase_Mod_Factor_Kinase"/>
</dbReference>
<dbReference type="AlphaFoldDB" id="A0A1M5SGF8"/>
<dbReference type="PANTHER" id="PTHR23150:SF19">
    <property type="entry name" value="FORMYLGLYCINE-GENERATING ENZYME"/>
    <property type="match status" value="1"/>
</dbReference>
<keyword evidence="3" id="KW-1185">Reference proteome</keyword>
<organism evidence="2 3">
    <name type="scientific">Chryseolinea serpens</name>
    <dbReference type="NCBI Taxonomy" id="947013"/>
    <lineage>
        <taxon>Bacteria</taxon>
        <taxon>Pseudomonadati</taxon>
        <taxon>Bacteroidota</taxon>
        <taxon>Cytophagia</taxon>
        <taxon>Cytophagales</taxon>
        <taxon>Fulvivirgaceae</taxon>
        <taxon>Chryseolinea</taxon>
    </lineage>
</organism>
<dbReference type="Gene3D" id="3.90.1580.10">
    <property type="entry name" value="paralog of FGE (formylglycine-generating enzyme)"/>
    <property type="match status" value="1"/>
</dbReference>
<dbReference type="Pfam" id="PF03781">
    <property type="entry name" value="FGE-sulfatase"/>
    <property type="match status" value="1"/>
</dbReference>
<dbReference type="InterPro" id="IPR042095">
    <property type="entry name" value="SUMF_sf"/>
</dbReference>